<accession>A0A1B7KR54</accession>
<dbReference type="Proteomes" id="UP000078290">
    <property type="component" value="Unassembled WGS sequence"/>
</dbReference>
<evidence type="ECO:0000259" key="1">
    <source>
        <dbReference type="Pfam" id="PF01610"/>
    </source>
</evidence>
<dbReference type="PANTHER" id="PTHR33498:SF1">
    <property type="entry name" value="TRANSPOSASE FOR INSERTION SEQUENCE ELEMENT IS1557"/>
    <property type="match status" value="1"/>
</dbReference>
<reference evidence="3" key="1">
    <citation type="submission" date="2016-05" db="EMBL/GenBank/DDBJ databases">
        <authorList>
            <person name="Wang W."/>
            <person name="Zhu L."/>
        </authorList>
    </citation>
    <scope>NUCLEOTIDE SEQUENCE [LARGE SCALE GENOMIC DNA]</scope>
    <source>
        <strain evidence="3">W-2</strain>
    </source>
</reference>
<dbReference type="InterPro" id="IPR002560">
    <property type="entry name" value="Transposase_DDE"/>
</dbReference>
<name>A0A1B7KR54_PARTM</name>
<dbReference type="EMBL" id="LXMA01000030">
    <property type="protein sequence ID" value="OAT72582.1"/>
    <property type="molecule type" value="Genomic_DNA"/>
</dbReference>
<comment type="caution">
    <text evidence="2">The sequence shown here is derived from an EMBL/GenBank/DDBJ whole genome shotgun (WGS) entry which is preliminary data.</text>
</comment>
<dbReference type="AlphaFoldDB" id="A0A1B7KR54"/>
<evidence type="ECO:0000313" key="3">
    <source>
        <dbReference type="Proteomes" id="UP000078290"/>
    </source>
</evidence>
<proteinExistence type="predicted"/>
<sequence>MICDLDNHHPVALLPDRLPPTLTEWLKPYSHVQVMSRDGFTGFRQGITNANPSILHVYDRWHFIGNAKKRLDFLLLSLVPSLMTWSEPNPFVREIEMTKEEKRKKQRQAQKWALIQEIQTAHQSGKNISRLAREYELDRKTVKKYLQMTTPPLIHRRKRKTPVSPFLDRVIELEAKGQTVSSIDSLLRKEGYAGTFSAVRTAIETIRRNRKRNDPSTLEHRITRKQLSYWIWSPYHRLSEKEKMNLEQCLKRYPVVRPVYEVVQEYREVVDQRDYDRFLVWLRGQLSDSKQPFYSYAKRLRSDLQAVKHAFLLPYSNGVLEGQINRLKTIKRMMYGRAGLDLLEKRVLYRL</sequence>
<protein>
    <recommendedName>
        <fullName evidence="1">Transposase IS204/IS1001/IS1096/IS1165 DDE domain-containing protein</fullName>
    </recommendedName>
</protein>
<dbReference type="Pfam" id="PF01610">
    <property type="entry name" value="DDE_Tnp_ISL3"/>
    <property type="match status" value="2"/>
</dbReference>
<organism evidence="2 3">
    <name type="scientific">Parageobacillus thermoglucosidasius</name>
    <name type="common">Geobacillus thermoglucosidasius</name>
    <dbReference type="NCBI Taxonomy" id="1426"/>
    <lineage>
        <taxon>Bacteria</taxon>
        <taxon>Bacillati</taxon>
        <taxon>Bacillota</taxon>
        <taxon>Bacilli</taxon>
        <taxon>Bacillales</taxon>
        <taxon>Anoxybacillaceae</taxon>
        <taxon>Parageobacillus</taxon>
    </lineage>
</organism>
<feature type="domain" description="Transposase IS204/IS1001/IS1096/IS1165 DDE" evidence="1">
    <location>
        <begin position="199"/>
        <end position="341"/>
    </location>
</feature>
<evidence type="ECO:0000313" key="2">
    <source>
        <dbReference type="EMBL" id="OAT72582.1"/>
    </source>
</evidence>
<gene>
    <name evidence="2" type="ORF">A7K69_19590</name>
</gene>
<feature type="domain" description="Transposase IS204/IS1001/IS1096/IS1165 DDE" evidence="1">
    <location>
        <begin position="2"/>
        <end position="133"/>
    </location>
</feature>
<dbReference type="PANTHER" id="PTHR33498">
    <property type="entry name" value="TRANSPOSASE FOR INSERTION SEQUENCE ELEMENT IS1557"/>
    <property type="match status" value="1"/>
</dbReference>
<dbReference type="OrthoDB" id="287363at2"/>
<dbReference type="InterPro" id="IPR047951">
    <property type="entry name" value="Transpos_ISL3"/>
</dbReference>